<sequence length="526" mass="58820">MLCTLKPTSATTRVLGRVKLASGARCYATEAPQTSTALLRNYEGMSPSTVLSKPNEQDSRKTVVILGSGWGGFNMIRNLDPRYYRCVVVSPRSYFVFTPLLASTAVGTLEFRVATESIRDKGKGWRKLSDSLDSFLQTIKLRSANADHKITSQKAHELRLPTLELVQAVARTVDLEKKEITVAPRIEGVDPNENFVVPYDKLVIAVGSYSQTFNIKGVKEHAFFLKDVADARKIRKRILERFEAANLFIVPEEQKRELLNFCIVGGGPTGIEFAAELHDLIHDDMQFYYPSLMPFVQITIFDVAKKILGSFDDKLSSYAETYFTRQHINIRTGVSVQEVGPDSLRVKNEKGEDEVMKYGLLVWSTGLAPNPFVQSMDGVVKDKRSSLVTDDELHVMRAPKDTNGTETADPDIYAIGDCAQIRGQVLPATAQVASQKAIYLAKELNKEGRAAGDLVHSPFKFKNRGIMAYLGGWRAIMQGDAAITGRTAWLLWRGAYLSMCVSFKNKILIPTYWFANWIFGRDISRF</sequence>
<reference evidence="8 9" key="1">
    <citation type="submission" date="2024-03" db="EMBL/GenBank/DDBJ databases">
        <title>Genome-scale model development and genomic sequencing of the oleaginous clade Lipomyces.</title>
        <authorList>
            <consortium name="Lawrence Berkeley National Laboratory"/>
            <person name="Czajka J.J."/>
            <person name="Han Y."/>
            <person name="Kim J."/>
            <person name="Mondo S.J."/>
            <person name="Hofstad B.A."/>
            <person name="Robles A."/>
            <person name="Haridas S."/>
            <person name="Riley R."/>
            <person name="LaButti K."/>
            <person name="Pangilinan J."/>
            <person name="Andreopoulos W."/>
            <person name="Lipzen A."/>
            <person name="Yan J."/>
            <person name="Wang M."/>
            <person name="Ng V."/>
            <person name="Grigoriev I.V."/>
            <person name="Spatafora J.W."/>
            <person name="Magnuson J.K."/>
            <person name="Baker S.E."/>
            <person name="Pomraning K.R."/>
        </authorList>
    </citation>
    <scope>NUCLEOTIDE SEQUENCE [LARGE SCALE GENOMIC DNA]</scope>
    <source>
        <strain evidence="8 9">Phaff 52-87</strain>
    </source>
</reference>
<dbReference type="InterPro" id="IPR045024">
    <property type="entry name" value="NDH-2"/>
</dbReference>
<accession>A0ABR1F6F8</accession>
<organism evidence="8 9">
    <name type="scientific">Myxozyma melibiosi</name>
    <dbReference type="NCBI Taxonomy" id="54550"/>
    <lineage>
        <taxon>Eukaryota</taxon>
        <taxon>Fungi</taxon>
        <taxon>Dikarya</taxon>
        <taxon>Ascomycota</taxon>
        <taxon>Saccharomycotina</taxon>
        <taxon>Lipomycetes</taxon>
        <taxon>Lipomycetales</taxon>
        <taxon>Lipomycetaceae</taxon>
        <taxon>Myxozyma</taxon>
    </lineage>
</organism>
<evidence type="ECO:0000313" key="9">
    <source>
        <dbReference type="Proteomes" id="UP001498771"/>
    </source>
</evidence>
<evidence type="ECO:0000259" key="7">
    <source>
        <dbReference type="Pfam" id="PF22366"/>
    </source>
</evidence>
<name>A0ABR1F6F8_9ASCO</name>
<comment type="caution">
    <text evidence="8">The sequence shown here is derived from an EMBL/GenBank/DDBJ whole genome shotgun (WGS) entry which is preliminary data.</text>
</comment>
<dbReference type="Pfam" id="PF07992">
    <property type="entry name" value="Pyr_redox_2"/>
    <property type="match status" value="1"/>
</dbReference>
<dbReference type="PRINTS" id="PR00368">
    <property type="entry name" value="FADPNR"/>
</dbReference>
<evidence type="ECO:0000256" key="2">
    <source>
        <dbReference type="ARBA" id="ARBA00022630"/>
    </source>
</evidence>
<keyword evidence="3" id="KW-0274">FAD</keyword>
<dbReference type="Pfam" id="PF22366">
    <property type="entry name" value="NDH2_C"/>
    <property type="match status" value="1"/>
</dbReference>
<dbReference type="EMBL" id="JBBJBU010000005">
    <property type="protein sequence ID" value="KAK7205435.1"/>
    <property type="molecule type" value="Genomic_DNA"/>
</dbReference>
<keyword evidence="2" id="KW-0285">Flavoprotein</keyword>
<protein>
    <submittedName>
        <fullName evidence="8">Pyridine nucleotide-disulfide oxidoreductase-domain-containing protein</fullName>
    </submittedName>
</protein>
<dbReference type="PANTHER" id="PTHR43706">
    <property type="entry name" value="NADH DEHYDROGENASE"/>
    <property type="match status" value="1"/>
</dbReference>
<dbReference type="Proteomes" id="UP001498771">
    <property type="component" value="Unassembled WGS sequence"/>
</dbReference>
<feature type="domain" description="External alternative NADH-ubiquinone oxidoreductase-like C-terminal" evidence="7">
    <location>
        <begin position="464"/>
        <end position="522"/>
    </location>
</feature>
<dbReference type="PANTHER" id="PTHR43706:SF17">
    <property type="entry name" value="NADH DEHYDROGENASE (EUROFUNG)"/>
    <property type="match status" value="1"/>
</dbReference>
<evidence type="ECO:0000313" key="8">
    <source>
        <dbReference type="EMBL" id="KAK7205435.1"/>
    </source>
</evidence>
<evidence type="ECO:0000256" key="1">
    <source>
        <dbReference type="ARBA" id="ARBA00005272"/>
    </source>
</evidence>
<comment type="similarity">
    <text evidence="1">Belongs to the NADH dehydrogenase family.</text>
</comment>
<dbReference type="SUPFAM" id="SSF51905">
    <property type="entry name" value="FAD/NAD(P)-binding domain"/>
    <property type="match status" value="2"/>
</dbReference>
<dbReference type="Gene3D" id="3.50.50.100">
    <property type="match status" value="1"/>
</dbReference>
<dbReference type="InterPro" id="IPR023753">
    <property type="entry name" value="FAD/NAD-binding_dom"/>
</dbReference>
<keyword evidence="5" id="KW-0520">NAD</keyword>
<evidence type="ECO:0000256" key="4">
    <source>
        <dbReference type="ARBA" id="ARBA00023002"/>
    </source>
</evidence>
<keyword evidence="4" id="KW-0560">Oxidoreductase</keyword>
<evidence type="ECO:0000259" key="6">
    <source>
        <dbReference type="Pfam" id="PF07992"/>
    </source>
</evidence>
<evidence type="ECO:0000256" key="3">
    <source>
        <dbReference type="ARBA" id="ARBA00022827"/>
    </source>
</evidence>
<gene>
    <name evidence="8" type="ORF">BZA70DRAFT_278120</name>
</gene>
<dbReference type="InterPro" id="IPR054585">
    <property type="entry name" value="NDH2-like_C"/>
</dbReference>
<proteinExistence type="inferred from homology"/>
<keyword evidence="9" id="KW-1185">Reference proteome</keyword>
<evidence type="ECO:0000256" key="5">
    <source>
        <dbReference type="ARBA" id="ARBA00023027"/>
    </source>
</evidence>
<feature type="domain" description="FAD/NAD(P)-binding" evidence="6">
    <location>
        <begin position="62"/>
        <end position="437"/>
    </location>
</feature>
<dbReference type="GeneID" id="90038068"/>
<dbReference type="RefSeq" id="XP_064768468.1">
    <property type="nucleotide sequence ID" value="XM_064912556.1"/>
</dbReference>
<dbReference type="InterPro" id="IPR036188">
    <property type="entry name" value="FAD/NAD-bd_sf"/>
</dbReference>